<keyword evidence="9" id="KW-1185">Reference proteome</keyword>
<comment type="caution">
    <text evidence="8">The sequence shown here is derived from an EMBL/GenBank/DDBJ whole genome shotgun (WGS) entry which is preliminary data.</text>
</comment>
<comment type="subunit">
    <text evidence="7">Part of a complex composed of FtsB, FtsL and FtsQ.</text>
</comment>
<dbReference type="NCBIfam" id="NF002058">
    <property type="entry name" value="PRK00888.1"/>
    <property type="match status" value="1"/>
</dbReference>
<dbReference type="GO" id="GO:0043093">
    <property type="term" value="P:FtsZ-dependent cytokinesis"/>
    <property type="evidence" value="ECO:0007669"/>
    <property type="project" value="UniProtKB-UniRule"/>
</dbReference>
<evidence type="ECO:0000256" key="5">
    <source>
        <dbReference type="ARBA" id="ARBA00023136"/>
    </source>
</evidence>
<dbReference type="Pfam" id="PF04977">
    <property type="entry name" value="DivIC"/>
    <property type="match status" value="1"/>
</dbReference>
<comment type="similarity">
    <text evidence="7">Belongs to the FtsB family.</text>
</comment>
<dbReference type="Proteomes" id="UP000545386">
    <property type="component" value="Unassembled WGS sequence"/>
</dbReference>
<keyword evidence="6 7" id="KW-0131">Cell cycle</keyword>
<comment type="subcellular location">
    <subcellularLocation>
        <location evidence="7">Cell inner membrane</location>
        <topology evidence="7">Single-pass type II membrane protein</topology>
    </subcellularLocation>
    <text evidence="7">Localizes to the division septum.</text>
</comment>
<keyword evidence="7" id="KW-0997">Cell inner membrane</keyword>
<evidence type="ECO:0000313" key="8">
    <source>
        <dbReference type="EMBL" id="MBC2768641.1"/>
    </source>
</evidence>
<accession>A0A842HMZ0</accession>
<evidence type="ECO:0000256" key="4">
    <source>
        <dbReference type="ARBA" id="ARBA00022989"/>
    </source>
</evidence>
<gene>
    <name evidence="7 8" type="primary">ftsB</name>
    <name evidence="8" type="ORF">GTU67_01780</name>
</gene>
<dbReference type="GO" id="GO:0030428">
    <property type="term" value="C:cell septum"/>
    <property type="evidence" value="ECO:0007669"/>
    <property type="project" value="TreeGrafter"/>
</dbReference>
<feature type="coiled-coil region" evidence="7">
    <location>
        <begin position="29"/>
        <end position="56"/>
    </location>
</feature>
<sequence length="95" mass="10554">MRLVLLILVILAAAIQYPLWWGKGSWARVSELEQQLARQEEKNEALAARNNALAAEVQDLKSGTAAVEERARFELGMVKEGDVFVHILPSDEPSP</sequence>
<proteinExistence type="inferred from homology"/>
<organism evidence="8 9">
    <name type="scientific">Pusillimonas minor</name>
    <dbReference type="NCBI Taxonomy" id="2697024"/>
    <lineage>
        <taxon>Bacteria</taxon>
        <taxon>Pseudomonadati</taxon>
        <taxon>Pseudomonadota</taxon>
        <taxon>Betaproteobacteria</taxon>
        <taxon>Burkholderiales</taxon>
        <taxon>Alcaligenaceae</taxon>
        <taxon>Pusillimonas</taxon>
    </lineage>
</organism>
<evidence type="ECO:0000256" key="7">
    <source>
        <dbReference type="HAMAP-Rule" id="MF_00599"/>
    </source>
</evidence>
<keyword evidence="3 7" id="KW-0812">Transmembrane</keyword>
<dbReference type="PANTHER" id="PTHR37485">
    <property type="entry name" value="CELL DIVISION PROTEIN FTSB"/>
    <property type="match status" value="1"/>
</dbReference>
<dbReference type="HAMAP" id="MF_00599">
    <property type="entry name" value="FtsB"/>
    <property type="match status" value="1"/>
</dbReference>
<evidence type="ECO:0000256" key="2">
    <source>
        <dbReference type="ARBA" id="ARBA00022618"/>
    </source>
</evidence>
<feature type="topological domain" description="Cytoplasmic" evidence="7">
    <location>
        <begin position="1"/>
        <end position="3"/>
    </location>
</feature>
<name>A0A842HMZ0_9BURK</name>
<keyword evidence="5 7" id="KW-0472">Membrane</keyword>
<keyword evidence="7" id="KW-0175">Coiled coil</keyword>
<dbReference type="RefSeq" id="WP_093969039.1">
    <property type="nucleotide sequence ID" value="NZ_JACJUU010000001.1"/>
</dbReference>
<feature type="topological domain" description="Periplasmic" evidence="7">
    <location>
        <begin position="22"/>
        <end position="95"/>
    </location>
</feature>
<dbReference type="InterPro" id="IPR023081">
    <property type="entry name" value="Cell_div_FtsB"/>
</dbReference>
<keyword evidence="4 7" id="KW-1133">Transmembrane helix</keyword>
<evidence type="ECO:0000313" key="9">
    <source>
        <dbReference type="Proteomes" id="UP000545386"/>
    </source>
</evidence>
<keyword evidence="2 7" id="KW-0132">Cell division</keyword>
<protein>
    <recommendedName>
        <fullName evidence="7">Cell division protein FtsB</fullName>
    </recommendedName>
</protein>
<dbReference type="PANTHER" id="PTHR37485:SF1">
    <property type="entry name" value="CELL DIVISION PROTEIN FTSB"/>
    <property type="match status" value="1"/>
</dbReference>
<keyword evidence="1 7" id="KW-1003">Cell membrane</keyword>
<dbReference type="InterPro" id="IPR007060">
    <property type="entry name" value="FtsL/DivIC"/>
</dbReference>
<comment type="function">
    <text evidence="7">Essential cell division protein. May link together the upstream cell division proteins, which are predominantly cytoplasmic, with the downstream cell division proteins, which are predominantly periplasmic.</text>
</comment>
<reference evidence="8 9" key="1">
    <citation type="submission" date="2020-08" db="EMBL/GenBank/DDBJ databases">
        <title>Paraeoetvoesia sp. YC-7-48 draft genome sequence.</title>
        <authorList>
            <person name="Yao L."/>
        </authorList>
    </citation>
    <scope>NUCLEOTIDE SEQUENCE [LARGE SCALE GENOMIC DNA]</scope>
    <source>
        <strain evidence="9">YC-7-48</strain>
    </source>
</reference>
<dbReference type="GO" id="GO:0032153">
    <property type="term" value="C:cell division site"/>
    <property type="evidence" value="ECO:0007669"/>
    <property type="project" value="UniProtKB-UniRule"/>
</dbReference>
<dbReference type="AlphaFoldDB" id="A0A842HMZ0"/>
<evidence type="ECO:0000256" key="6">
    <source>
        <dbReference type="ARBA" id="ARBA00023306"/>
    </source>
</evidence>
<dbReference type="GO" id="GO:0005886">
    <property type="term" value="C:plasma membrane"/>
    <property type="evidence" value="ECO:0007669"/>
    <property type="project" value="UniProtKB-SubCell"/>
</dbReference>
<evidence type="ECO:0000256" key="3">
    <source>
        <dbReference type="ARBA" id="ARBA00022692"/>
    </source>
</evidence>
<evidence type="ECO:0000256" key="1">
    <source>
        <dbReference type="ARBA" id="ARBA00022475"/>
    </source>
</evidence>
<dbReference type="EMBL" id="JACJUU010000001">
    <property type="protein sequence ID" value="MBC2768641.1"/>
    <property type="molecule type" value="Genomic_DNA"/>
</dbReference>